<evidence type="ECO:0000256" key="9">
    <source>
        <dbReference type="RuleBase" id="RU362091"/>
    </source>
</evidence>
<comment type="caution">
    <text evidence="11">The sequence shown here is derived from an EMBL/GenBank/DDBJ whole genome shotgun (WGS) entry which is preliminary data.</text>
</comment>
<reference evidence="11" key="1">
    <citation type="submission" date="2020-11" db="EMBL/GenBank/DDBJ databases">
        <title>Sequencing the genomes of 1000 actinobacteria strains.</title>
        <authorList>
            <person name="Klenk H.-P."/>
        </authorList>
    </citation>
    <scope>NUCLEOTIDE SEQUENCE</scope>
    <source>
        <strain evidence="11">DSM 43175</strain>
    </source>
</reference>
<accession>A0A931DBZ4</accession>
<protein>
    <submittedName>
        <fullName evidence="11">Na+(H+)/acetate symporter ActP</fullName>
    </submittedName>
</protein>
<dbReference type="GO" id="GO:0005886">
    <property type="term" value="C:plasma membrane"/>
    <property type="evidence" value="ECO:0007669"/>
    <property type="project" value="UniProtKB-SubCell"/>
</dbReference>
<dbReference type="Pfam" id="PF00474">
    <property type="entry name" value="SSF"/>
    <property type="match status" value="1"/>
</dbReference>
<feature type="transmembrane region" description="Helical" evidence="10">
    <location>
        <begin position="401"/>
        <end position="427"/>
    </location>
</feature>
<keyword evidence="6" id="KW-0769">Symport</keyword>
<keyword evidence="12" id="KW-1185">Reference proteome</keyword>
<feature type="transmembrane region" description="Helical" evidence="10">
    <location>
        <begin position="535"/>
        <end position="553"/>
    </location>
</feature>
<keyword evidence="8 10" id="KW-0472">Membrane</keyword>
<comment type="similarity">
    <text evidence="2 9">Belongs to the sodium:solute symporter (SSF) (TC 2.A.21) family.</text>
</comment>
<comment type="subcellular location">
    <subcellularLocation>
        <location evidence="1">Cell membrane</location>
        <topology evidence="1">Multi-pass membrane protein</topology>
    </subcellularLocation>
</comment>
<dbReference type="PANTHER" id="PTHR48086:SF6">
    <property type="entry name" value="CATION_ACETATE SYMPORTER ACTP"/>
    <property type="match status" value="1"/>
</dbReference>
<evidence type="ECO:0000256" key="10">
    <source>
        <dbReference type="SAM" id="Phobius"/>
    </source>
</evidence>
<feature type="transmembrane region" description="Helical" evidence="10">
    <location>
        <begin position="77"/>
        <end position="99"/>
    </location>
</feature>
<feature type="transmembrane region" description="Helical" evidence="10">
    <location>
        <begin position="6"/>
        <end position="26"/>
    </location>
</feature>
<feature type="transmembrane region" description="Helical" evidence="10">
    <location>
        <begin position="503"/>
        <end position="523"/>
    </location>
</feature>
<dbReference type="GO" id="GO:0015123">
    <property type="term" value="F:acetate transmembrane transporter activity"/>
    <property type="evidence" value="ECO:0007669"/>
    <property type="project" value="TreeGrafter"/>
</dbReference>
<keyword evidence="4" id="KW-1003">Cell membrane</keyword>
<dbReference type="GO" id="GO:0006847">
    <property type="term" value="P:plasma membrane acetate transport"/>
    <property type="evidence" value="ECO:0007669"/>
    <property type="project" value="TreeGrafter"/>
</dbReference>
<dbReference type="InterPro" id="IPR050277">
    <property type="entry name" value="Sodium:Solute_Symporter"/>
</dbReference>
<dbReference type="AlphaFoldDB" id="A0A931DBZ4"/>
<feature type="transmembrane region" description="Helical" evidence="10">
    <location>
        <begin position="349"/>
        <end position="369"/>
    </location>
</feature>
<dbReference type="Proteomes" id="UP000614047">
    <property type="component" value="Unassembled WGS sequence"/>
</dbReference>
<keyword evidence="5 10" id="KW-0812">Transmembrane</keyword>
<feature type="transmembrane region" description="Helical" evidence="10">
    <location>
        <begin position="153"/>
        <end position="174"/>
    </location>
</feature>
<evidence type="ECO:0000256" key="1">
    <source>
        <dbReference type="ARBA" id="ARBA00004651"/>
    </source>
</evidence>
<evidence type="ECO:0000313" key="12">
    <source>
        <dbReference type="Proteomes" id="UP000614047"/>
    </source>
</evidence>
<feature type="transmembrane region" description="Helical" evidence="10">
    <location>
        <begin position="469"/>
        <end position="491"/>
    </location>
</feature>
<dbReference type="PROSITE" id="PS50283">
    <property type="entry name" value="NA_SOLUT_SYMP_3"/>
    <property type="match status" value="1"/>
</dbReference>
<feature type="transmembrane region" description="Helical" evidence="10">
    <location>
        <begin position="313"/>
        <end position="337"/>
    </location>
</feature>
<evidence type="ECO:0000256" key="5">
    <source>
        <dbReference type="ARBA" id="ARBA00022692"/>
    </source>
</evidence>
<dbReference type="PANTHER" id="PTHR48086">
    <property type="entry name" value="SODIUM/PROLINE SYMPORTER-RELATED"/>
    <property type="match status" value="1"/>
</dbReference>
<dbReference type="InterPro" id="IPR038377">
    <property type="entry name" value="Na/Glc_symporter_sf"/>
</dbReference>
<evidence type="ECO:0000256" key="2">
    <source>
        <dbReference type="ARBA" id="ARBA00006434"/>
    </source>
</evidence>
<evidence type="ECO:0000256" key="3">
    <source>
        <dbReference type="ARBA" id="ARBA00022448"/>
    </source>
</evidence>
<feature type="transmembrane region" description="Helical" evidence="10">
    <location>
        <begin position="119"/>
        <end position="141"/>
    </location>
</feature>
<keyword evidence="3" id="KW-0813">Transport</keyword>
<organism evidence="11 12">
    <name type="scientific">Actinomadura viridis</name>
    <dbReference type="NCBI Taxonomy" id="58110"/>
    <lineage>
        <taxon>Bacteria</taxon>
        <taxon>Bacillati</taxon>
        <taxon>Actinomycetota</taxon>
        <taxon>Actinomycetes</taxon>
        <taxon>Streptosporangiales</taxon>
        <taxon>Thermomonosporaceae</taxon>
        <taxon>Actinomadura</taxon>
    </lineage>
</organism>
<feature type="transmembrane region" description="Helical" evidence="10">
    <location>
        <begin position="186"/>
        <end position="204"/>
    </location>
</feature>
<dbReference type="RefSeq" id="WP_197011028.1">
    <property type="nucleotide sequence ID" value="NZ_BAABES010000020.1"/>
</dbReference>
<name>A0A931DBZ4_9ACTN</name>
<dbReference type="EMBL" id="JADOUA010000001">
    <property type="protein sequence ID" value="MBG6088289.1"/>
    <property type="molecule type" value="Genomic_DNA"/>
</dbReference>
<evidence type="ECO:0000256" key="8">
    <source>
        <dbReference type="ARBA" id="ARBA00023136"/>
    </source>
</evidence>
<feature type="transmembrane region" description="Helical" evidence="10">
    <location>
        <begin position="47"/>
        <end position="71"/>
    </location>
</feature>
<evidence type="ECO:0000256" key="4">
    <source>
        <dbReference type="ARBA" id="ARBA00022475"/>
    </source>
</evidence>
<proteinExistence type="inferred from homology"/>
<keyword evidence="7 10" id="KW-1133">Transmembrane helix</keyword>
<sequence length="585" mass="60449">MNGTVTAAVLAVLVAALGAALVPGCGRRRDGRPDSPLLSASRGVTPLWNASAIGGEYLSAAAYLGLAGLLLAYGADILWLPVGATAGYVLLVALVAAPLRRSGAYTVSDFAEWRLGSRVLRRLSSACVCLIGWCCLLPQFRGAGITLRVLTGAPMWAGWAVVVVVVLVLVLTGCVRSMTNLQAVQYWVKLVALTVPALALIMIWRLDGGGPDGPAGVSGDGPPRFARVTTVHAQTDLVLRMPDRLDAAVRGRLDGTWHRGERVTITAGRHTVEQRTRMTFPAGAAVPHLDPLPVQDEVTWATPLSSDRHHRLYATYALIVCAALGTVGLPHVLMRFYTNACGAAARRTAATVPVLLALFYLFPAVYGALGRLYAPELLMTGDTDAVVLTLPRLVLPGTGGALLTGLVVAGAFAAFASASCGIVVATASTLAQCLARGRIAGFRLGALIVLAVPLSLMPGPLGGLSAGRLIALGLTVSACSLCPLLVLGLWWRGLTAAGAGAGLVTGAGLALAAGVAGILAGQVGGWSEVLLAQPAPVIVPVTFAVMAGVSLLTRPRVPRDADRVMARLHLPEGTADRRGPRGPFP</sequence>
<evidence type="ECO:0000256" key="7">
    <source>
        <dbReference type="ARBA" id="ARBA00022989"/>
    </source>
</evidence>
<evidence type="ECO:0000256" key="6">
    <source>
        <dbReference type="ARBA" id="ARBA00022847"/>
    </source>
</evidence>
<feature type="transmembrane region" description="Helical" evidence="10">
    <location>
        <begin position="439"/>
        <end position="457"/>
    </location>
</feature>
<dbReference type="GO" id="GO:0015293">
    <property type="term" value="F:symporter activity"/>
    <property type="evidence" value="ECO:0007669"/>
    <property type="project" value="UniProtKB-KW"/>
</dbReference>
<evidence type="ECO:0000313" key="11">
    <source>
        <dbReference type="EMBL" id="MBG6088289.1"/>
    </source>
</evidence>
<dbReference type="InterPro" id="IPR001734">
    <property type="entry name" value="Na/solute_symporter"/>
</dbReference>
<dbReference type="Gene3D" id="1.20.1730.10">
    <property type="entry name" value="Sodium/glucose cotransporter"/>
    <property type="match status" value="1"/>
</dbReference>
<gene>
    <name evidence="11" type="ORF">IW256_002402</name>
</gene>